<evidence type="ECO:0000313" key="3">
    <source>
        <dbReference type="Proteomes" id="UP000664169"/>
    </source>
</evidence>
<protein>
    <submittedName>
        <fullName evidence="2">Uncharacterized protein</fullName>
    </submittedName>
</protein>
<feature type="compositionally biased region" description="Polar residues" evidence="1">
    <location>
        <begin position="479"/>
        <end position="492"/>
    </location>
</feature>
<feature type="region of interest" description="Disordered" evidence="1">
    <location>
        <begin position="796"/>
        <end position="819"/>
    </location>
</feature>
<keyword evidence="3" id="KW-1185">Reference proteome</keyword>
<feature type="compositionally biased region" description="Pro residues" evidence="1">
    <location>
        <begin position="129"/>
        <end position="140"/>
    </location>
</feature>
<feature type="region of interest" description="Disordered" evidence="1">
    <location>
        <begin position="120"/>
        <end position="208"/>
    </location>
</feature>
<accession>A0A8H3EMG7</accession>
<dbReference type="OrthoDB" id="5367052at2759"/>
<feature type="region of interest" description="Disordered" evidence="1">
    <location>
        <begin position="714"/>
        <end position="744"/>
    </location>
</feature>
<dbReference type="EMBL" id="CAJPDQ010000004">
    <property type="protein sequence ID" value="CAF9908133.1"/>
    <property type="molecule type" value="Genomic_DNA"/>
</dbReference>
<dbReference type="AlphaFoldDB" id="A0A8H3EMG7"/>
<name>A0A8H3EMG7_9LECA</name>
<feature type="compositionally biased region" description="Polar residues" evidence="1">
    <location>
        <begin position="796"/>
        <end position="805"/>
    </location>
</feature>
<feature type="compositionally biased region" description="Low complexity" evidence="1">
    <location>
        <begin position="141"/>
        <end position="159"/>
    </location>
</feature>
<organism evidence="2 3">
    <name type="scientific">Gomphillus americanus</name>
    <dbReference type="NCBI Taxonomy" id="1940652"/>
    <lineage>
        <taxon>Eukaryota</taxon>
        <taxon>Fungi</taxon>
        <taxon>Dikarya</taxon>
        <taxon>Ascomycota</taxon>
        <taxon>Pezizomycotina</taxon>
        <taxon>Lecanoromycetes</taxon>
        <taxon>OSLEUM clade</taxon>
        <taxon>Ostropomycetidae</taxon>
        <taxon>Ostropales</taxon>
        <taxon>Graphidaceae</taxon>
        <taxon>Gomphilloideae</taxon>
        <taxon>Gomphillus</taxon>
    </lineage>
</organism>
<feature type="region of interest" description="Disordered" evidence="1">
    <location>
        <begin position="268"/>
        <end position="424"/>
    </location>
</feature>
<feature type="compositionally biased region" description="Polar residues" evidence="1">
    <location>
        <begin position="343"/>
        <end position="359"/>
    </location>
</feature>
<evidence type="ECO:0000313" key="2">
    <source>
        <dbReference type="EMBL" id="CAF9908133.1"/>
    </source>
</evidence>
<feature type="region of interest" description="Disordered" evidence="1">
    <location>
        <begin position="440"/>
        <end position="459"/>
    </location>
</feature>
<comment type="caution">
    <text evidence="2">The sequence shown here is derived from an EMBL/GenBank/DDBJ whole genome shotgun (WGS) entry which is preliminary data.</text>
</comment>
<proteinExistence type="predicted"/>
<feature type="compositionally biased region" description="Polar residues" evidence="1">
    <location>
        <begin position="409"/>
        <end position="418"/>
    </location>
</feature>
<feature type="region of interest" description="Disordered" evidence="1">
    <location>
        <begin position="470"/>
        <end position="511"/>
    </location>
</feature>
<gene>
    <name evidence="2" type="ORF">GOMPHAMPRED_006078</name>
</gene>
<sequence>MASQSPFVTQSQTQALPLRRPHIQAPALVTTSLNNAHHLGHGLGLGNVAHTPLSATTLSSPYSFNQSQHISSPSMAVRGPVQAFAGTYNPQQWGRISDGMGETVAISPAAAMSSLQYAPRLRGPDEPLASPPPPYSPDPPSADATSPAAAASHSATPPANLNPENAVPSAERWSPDSPYLQVRSPLVATTTQFPPPPPSGQRLRSSSRNHAERILGAMNIRSRNTLPAQSAIEPRPHQTIQVFDQINTPPPAARRAVSANAIATYSSRLPYDSPQPADMIQAVPPPPPGPPPATSRSQSMSRATEVVYSPQSLMPTRRPAPGRGAVLEPVPPTPANWVDEDSQMSQSAWSTQRAQQQADSGAFQRDGSFESVDGAGETSVAQRNVSGLVRSPHVRNISAKGLRERRSESQMGRRQNSGDMEPGSAVVEALSRPLQDIVTSESESLGNRRASSRLTPQSARFRGLDEALQSAGNEPLSGNLASGRTTPKSATFSPGIDRTYLTPRDTPRGQDSLHRRVVSGTLSGTPTSATHRPVSHILHLPNEDEVNIPVMPLSSEPTTPRTNARDTNSSSASQAMDRYRIFLEKEAAAETNSEKLHLFIEHMVAESKMRRELYADVFEEENLDPSELLEGMFEEAEHNAVDAHLAQLSTVASINVSRPSSAANSYSDLQSTSTRQTSIANSMDHPTLSINTAIPETRRGNFVPCLSPIASMSAVTRDETESRGRAPSRWWEGGSNPSTNGDGFKVLERTKRETKYMSAVIENEISPSIQISSKVPAYGENDYPPEKTDFQNHISYQKSPLPSRSTDPYDTPYTPDPRKLDVSRLITLPPPYPRHHPAVNNSHPDLADIRAAIRELIDSSEVDTAQQSYTTQITEKRMRANSFQEKQQAAYAAAIQRRMDSGTISQREFDAAEASLESTLGTSRLELAKADFSLYESLVISPSHTIYTTRISRATEALNALSTRLISDISTHSPNQPQEAGDEQPELLEKLTMLKWLFETRESLHRDLYALLSERNSRYKATVLLPLSSLEQAEERSSAESFFKTDSLDRALQFNTSALQRWTSFHSTIERHVTQGVGIILSAFWDIAPPLQALLQRVPAETRDLRKGRFDILIPKAEVEENPAYWEHPLRYLWSIVCHAEDSTRQFVEGQVSLWCLLQEVREGVVRARRSKETAQNACERDNGQEGSTTDDDEEAIMRDEIRSGVEDLKEKVTAVEGQWVEGLGGEIGRVKGGLRTFLEETGGWDDELEGGE</sequence>
<reference evidence="2" key="1">
    <citation type="submission" date="2021-03" db="EMBL/GenBank/DDBJ databases">
        <authorList>
            <person name="Tagirdzhanova G."/>
        </authorList>
    </citation>
    <scope>NUCLEOTIDE SEQUENCE</scope>
</reference>
<evidence type="ECO:0000256" key="1">
    <source>
        <dbReference type="SAM" id="MobiDB-lite"/>
    </source>
</evidence>
<feature type="region of interest" description="Disordered" evidence="1">
    <location>
        <begin position="1172"/>
        <end position="1195"/>
    </location>
</feature>
<dbReference type="Proteomes" id="UP000664169">
    <property type="component" value="Unassembled WGS sequence"/>
</dbReference>
<feature type="compositionally biased region" description="Pro residues" evidence="1">
    <location>
        <begin position="283"/>
        <end position="293"/>
    </location>
</feature>